<dbReference type="OrthoDB" id="6705417at2"/>
<organism evidence="1 2">
    <name type="scientific">Erythrobacter aureus</name>
    <dbReference type="NCBI Taxonomy" id="2182384"/>
    <lineage>
        <taxon>Bacteria</taxon>
        <taxon>Pseudomonadati</taxon>
        <taxon>Pseudomonadota</taxon>
        <taxon>Alphaproteobacteria</taxon>
        <taxon>Sphingomonadales</taxon>
        <taxon>Erythrobacteraceae</taxon>
        <taxon>Erythrobacter/Porphyrobacter group</taxon>
        <taxon>Erythrobacter</taxon>
    </lineage>
</organism>
<dbReference type="EMBL" id="CP031357">
    <property type="protein sequence ID" value="AXK42179.1"/>
    <property type="molecule type" value="Genomic_DNA"/>
</dbReference>
<dbReference type="RefSeq" id="WP_115416361.1">
    <property type="nucleotide sequence ID" value="NZ_CP031357.1"/>
</dbReference>
<sequence>MANFPSFNQEKVEQALDAARRHNETVGIEASDGSPNILGGGEYAALAECISVTVKDHKVCLDLPLGIGSVCIPIPISVPEGTAAQACLSICTTWGFPTGVKVTISVAGVTIISKTFGKC</sequence>
<evidence type="ECO:0000313" key="2">
    <source>
        <dbReference type="Proteomes" id="UP000254508"/>
    </source>
</evidence>
<keyword evidence="2" id="KW-1185">Reference proteome</keyword>
<dbReference type="AlphaFoldDB" id="A0A345YE27"/>
<accession>A0A345YE27</accession>
<protein>
    <submittedName>
        <fullName evidence="1">Uncharacterized protein</fullName>
    </submittedName>
</protein>
<reference evidence="2" key="1">
    <citation type="submission" date="2018-07" db="EMBL/GenBank/DDBJ databases">
        <title>Genome sequence of Erythrobacter strain YH-07, an antagonistic bacterium isolated from Yellow Sea.</title>
        <authorList>
            <person name="Tang T."/>
            <person name="Liu Q."/>
            <person name="Sun X."/>
        </authorList>
    </citation>
    <scope>NUCLEOTIDE SEQUENCE [LARGE SCALE GENOMIC DNA]</scope>
    <source>
        <strain evidence="2">YH-07</strain>
    </source>
</reference>
<evidence type="ECO:0000313" key="1">
    <source>
        <dbReference type="EMBL" id="AXK42179.1"/>
    </source>
</evidence>
<name>A0A345YE27_9SPHN</name>
<dbReference type="Proteomes" id="UP000254508">
    <property type="component" value="Chromosome"/>
</dbReference>
<proteinExistence type="predicted"/>
<dbReference type="KEGG" id="err:DVR09_07355"/>
<gene>
    <name evidence="1" type="ORF">DVR09_07355</name>
</gene>